<dbReference type="PANTHER" id="PTHR10745:SF8">
    <property type="entry name" value="DNA POLYMERASE SUBUNIT GAMMA-2, MITOCHONDRIAL"/>
    <property type="match status" value="1"/>
</dbReference>
<keyword evidence="3 8" id="KW-0436">Ligase</keyword>
<comment type="catalytic activity">
    <reaction evidence="8">
        <text>tRNA(Gly) + glycine + ATP = glycyl-tRNA(Gly) + AMP + diphosphate</text>
        <dbReference type="Rhea" id="RHEA:16013"/>
        <dbReference type="Rhea" id="RHEA-COMP:9664"/>
        <dbReference type="Rhea" id="RHEA-COMP:9683"/>
        <dbReference type="ChEBI" id="CHEBI:30616"/>
        <dbReference type="ChEBI" id="CHEBI:33019"/>
        <dbReference type="ChEBI" id="CHEBI:57305"/>
        <dbReference type="ChEBI" id="CHEBI:78442"/>
        <dbReference type="ChEBI" id="CHEBI:78522"/>
        <dbReference type="ChEBI" id="CHEBI:456215"/>
        <dbReference type="EC" id="6.1.1.14"/>
    </reaction>
</comment>
<feature type="binding site" evidence="8">
    <location>
        <begin position="212"/>
        <end position="217"/>
    </location>
    <ligand>
        <name>ATP</name>
        <dbReference type="ChEBI" id="CHEBI:30616"/>
    </ligand>
</feature>
<evidence type="ECO:0000256" key="8">
    <source>
        <dbReference type="HAMAP-Rule" id="MF_00253"/>
    </source>
</evidence>
<dbReference type="InterPro" id="IPR033731">
    <property type="entry name" value="GlyRS-like_core"/>
</dbReference>
<dbReference type="RefSeq" id="WP_048544907.1">
    <property type="nucleotide sequence ID" value="NZ_HF571038.1"/>
</dbReference>
<evidence type="ECO:0000256" key="3">
    <source>
        <dbReference type="ARBA" id="ARBA00022598"/>
    </source>
</evidence>
<evidence type="ECO:0000256" key="6">
    <source>
        <dbReference type="ARBA" id="ARBA00022917"/>
    </source>
</evidence>
<dbReference type="CDD" id="cd00774">
    <property type="entry name" value="GlyRS-like_core"/>
    <property type="match status" value="1"/>
</dbReference>
<dbReference type="InterPro" id="IPR027031">
    <property type="entry name" value="Gly-tRNA_synthase/POLG2"/>
</dbReference>
<evidence type="ECO:0000259" key="9">
    <source>
        <dbReference type="PROSITE" id="PS50862"/>
    </source>
</evidence>
<comment type="subcellular location">
    <subcellularLocation>
        <location evidence="8">Cytoplasm</location>
    </subcellularLocation>
</comment>
<dbReference type="GO" id="GO:1990742">
    <property type="term" value="C:microvesicle"/>
    <property type="evidence" value="ECO:0007669"/>
    <property type="project" value="UniProtKB-ARBA"/>
</dbReference>
<feature type="binding site" evidence="8">
    <location>
        <position position="170"/>
    </location>
    <ligand>
        <name>substrate</name>
    </ligand>
</feature>
<accession>A0A077M9K3</accession>
<reference evidence="10 11" key="1">
    <citation type="journal article" date="2013" name="ISME J.">
        <title>A metabolic model for members of the genus Tetrasphaera involved in enhanced biological phosphorus removal.</title>
        <authorList>
            <person name="Kristiansen R."/>
            <person name="Nguyen H.T.T."/>
            <person name="Saunders A.M."/>
            <person name="Nielsen J.L."/>
            <person name="Wimmer R."/>
            <person name="Le V.Q."/>
            <person name="McIlroy S.J."/>
            <person name="Petrovski S."/>
            <person name="Seviour R.J."/>
            <person name="Calteau A."/>
            <person name="Nielsen K.L."/>
            <person name="Nielsen P.H."/>
        </authorList>
    </citation>
    <scope>NUCLEOTIDE SEQUENCE [LARGE SCALE GENOMIC DNA]</scope>
    <source>
        <strain evidence="10 11">Ben 74</strain>
    </source>
</reference>
<protein>
    <recommendedName>
        <fullName evidence="8">Glycine--tRNA ligase</fullName>
        <ecNumber evidence="8">6.1.1.14</ecNumber>
    </recommendedName>
    <alternativeName>
        <fullName evidence="8">Glycyl-tRNA synthetase</fullName>
        <shortName evidence="8">GlyRS</shortName>
    </alternativeName>
</protein>
<dbReference type="GO" id="GO:0004081">
    <property type="term" value="F:bis(5'-nucleosyl)-tetraphosphatase (asymmetrical) activity"/>
    <property type="evidence" value="ECO:0007669"/>
    <property type="project" value="UniProtKB-ARBA"/>
</dbReference>
<evidence type="ECO:0000256" key="2">
    <source>
        <dbReference type="ARBA" id="ARBA00022490"/>
    </source>
</evidence>
<feature type="binding site" evidence="8">
    <location>
        <begin position="333"/>
        <end position="336"/>
    </location>
    <ligand>
        <name>ATP</name>
        <dbReference type="ChEBI" id="CHEBI:30616"/>
    </ligand>
</feature>
<feature type="binding site" evidence="8">
    <location>
        <position position="101"/>
    </location>
    <ligand>
        <name>substrate</name>
    </ligand>
</feature>
<dbReference type="NCBIfam" id="TIGR00389">
    <property type="entry name" value="glyS_dimeric"/>
    <property type="match status" value="1"/>
</dbReference>
<dbReference type="GO" id="GO:0015966">
    <property type="term" value="P:diadenosine tetraphosphate biosynthetic process"/>
    <property type="evidence" value="ECO:0007669"/>
    <property type="project" value="UniProtKB-ARBA"/>
</dbReference>
<dbReference type="Pfam" id="PF00587">
    <property type="entry name" value="tRNA-synt_2b"/>
    <property type="match status" value="1"/>
</dbReference>
<feature type="binding site" evidence="8">
    <location>
        <begin position="202"/>
        <end position="204"/>
    </location>
    <ligand>
        <name>ATP</name>
        <dbReference type="ChEBI" id="CHEBI:30616"/>
    </ligand>
</feature>
<keyword evidence="7 8" id="KW-0030">Aminoacyl-tRNA synthetase</keyword>
<keyword evidence="11" id="KW-1185">Reference proteome</keyword>
<feature type="binding site" evidence="8">
    <location>
        <begin position="329"/>
        <end position="333"/>
    </location>
    <ligand>
        <name>substrate</name>
    </ligand>
</feature>
<evidence type="ECO:0000256" key="4">
    <source>
        <dbReference type="ARBA" id="ARBA00022741"/>
    </source>
</evidence>
<dbReference type="Pfam" id="PF03129">
    <property type="entry name" value="HGTP_anticodon"/>
    <property type="match status" value="1"/>
</dbReference>
<keyword evidence="4 8" id="KW-0547">Nucleotide-binding</keyword>
<dbReference type="InterPro" id="IPR002314">
    <property type="entry name" value="aa-tRNA-synt_IIb"/>
</dbReference>
<evidence type="ECO:0000313" key="10">
    <source>
        <dbReference type="EMBL" id="CCI52540.1"/>
    </source>
</evidence>
<dbReference type="InterPro" id="IPR006195">
    <property type="entry name" value="aa-tRNA-synth_II"/>
</dbReference>
<organism evidence="10 11">
    <name type="scientific">Nostocoides jenkinsii Ben 74</name>
    <dbReference type="NCBI Taxonomy" id="1193518"/>
    <lineage>
        <taxon>Bacteria</taxon>
        <taxon>Bacillati</taxon>
        <taxon>Actinomycetota</taxon>
        <taxon>Actinomycetes</taxon>
        <taxon>Micrococcales</taxon>
        <taxon>Intrasporangiaceae</taxon>
        <taxon>Nostocoides</taxon>
    </lineage>
</organism>
<feature type="domain" description="Aminoacyl-transfer RNA synthetases class-II family profile" evidence="9">
    <location>
        <begin position="166"/>
        <end position="372"/>
    </location>
</feature>
<comment type="similarity">
    <text evidence="1 8">Belongs to the class-II aminoacyl-tRNA synthetase family.</text>
</comment>
<dbReference type="GO" id="GO:0004820">
    <property type="term" value="F:glycine-tRNA ligase activity"/>
    <property type="evidence" value="ECO:0007669"/>
    <property type="project" value="UniProtKB-UniRule"/>
</dbReference>
<dbReference type="InterPro" id="IPR002315">
    <property type="entry name" value="tRNA-synt_gly"/>
</dbReference>
<dbReference type="HAMAP" id="MF_00253_B">
    <property type="entry name" value="Gly_tRNA_synth_B"/>
    <property type="match status" value="1"/>
</dbReference>
<dbReference type="PROSITE" id="PS50862">
    <property type="entry name" value="AA_TRNA_LIGASE_II"/>
    <property type="match status" value="1"/>
</dbReference>
<keyword evidence="5 8" id="KW-0067">ATP-binding</keyword>
<dbReference type="PANTHER" id="PTHR10745">
    <property type="entry name" value="GLYCYL-TRNA SYNTHETASE/DNA POLYMERASE SUBUNIT GAMMA-2"/>
    <property type="match status" value="1"/>
</dbReference>
<dbReference type="SUPFAM" id="SSF52954">
    <property type="entry name" value="Class II aaRS ABD-related"/>
    <property type="match status" value="1"/>
</dbReference>
<dbReference type="Gene3D" id="3.40.50.800">
    <property type="entry name" value="Anticodon-binding domain"/>
    <property type="match status" value="1"/>
</dbReference>
<evidence type="ECO:0000256" key="1">
    <source>
        <dbReference type="ARBA" id="ARBA00008226"/>
    </source>
</evidence>
<dbReference type="PRINTS" id="PR01043">
    <property type="entry name" value="TRNASYNTHGLY"/>
</dbReference>
<dbReference type="SUPFAM" id="SSF55681">
    <property type="entry name" value="Class II aaRS and biotin synthetases"/>
    <property type="match status" value="1"/>
</dbReference>
<dbReference type="FunFam" id="3.40.50.800:FF:000002">
    <property type="entry name" value="Glycine--tRNA ligase"/>
    <property type="match status" value="1"/>
</dbReference>
<comment type="subunit">
    <text evidence="8">Homodimer.</text>
</comment>
<dbReference type="InterPro" id="IPR036621">
    <property type="entry name" value="Anticodon-bd_dom_sf"/>
</dbReference>
<comment type="caution">
    <text evidence="10">The sequence shown here is derived from an EMBL/GenBank/DDBJ whole genome shotgun (WGS) entry which is preliminary data.</text>
</comment>
<dbReference type="InterPro" id="IPR022961">
    <property type="entry name" value="Gly_tRNA_ligase_bac"/>
</dbReference>
<dbReference type="NCBIfam" id="NF003211">
    <property type="entry name" value="PRK04173.1"/>
    <property type="match status" value="1"/>
</dbReference>
<dbReference type="GO" id="GO:0005829">
    <property type="term" value="C:cytosol"/>
    <property type="evidence" value="ECO:0007669"/>
    <property type="project" value="UniProtKB-ARBA"/>
</dbReference>
<dbReference type="EMBL" id="CAJC01000090">
    <property type="protein sequence ID" value="CCI52540.1"/>
    <property type="molecule type" value="Genomic_DNA"/>
</dbReference>
<proteinExistence type="inferred from homology"/>
<name>A0A077M9K3_9MICO</name>
<dbReference type="Proteomes" id="UP000035720">
    <property type="component" value="Unassembled WGS sequence"/>
</dbReference>
<evidence type="ECO:0000256" key="5">
    <source>
        <dbReference type="ARBA" id="ARBA00022840"/>
    </source>
</evidence>
<dbReference type="OrthoDB" id="9760853at2"/>
<gene>
    <name evidence="8 10" type="primary">glyQS</name>
    <name evidence="10" type="ORF">BN13_180063</name>
</gene>
<evidence type="ECO:0000313" key="11">
    <source>
        <dbReference type="Proteomes" id="UP000035720"/>
    </source>
</evidence>
<dbReference type="InterPro" id="IPR004154">
    <property type="entry name" value="Anticodon-bd"/>
</dbReference>
<dbReference type="CDD" id="cd00858">
    <property type="entry name" value="GlyRS_anticodon"/>
    <property type="match status" value="1"/>
</dbReference>
<dbReference type="InterPro" id="IPR045864">
    <property type="entry name" value="aa-tRNA-synth_II/BPL/LPL"/>
</dbReference>
<dbReference type="GO" id="GO:0046983">
    <property type="term" value="F:protein dimerization activity"/>
    <property type="evidence" value="ECO:0007669"/>
    <property type="project" value="UniProtKB-ARBA"/>
</dbReference>
<dbReference type="AlphaFoldDB" id="A0A077M9K3"/>
<dbReference type="GO" id="GO:0070062">
    <property type="term" value="C:extracellular exosome"/>
    <property type="evidence" value="ECO:0007669"/>
    <property type="project" value="UniProtKB-ARBA"/>
</dbReference>
<keyword evidence="6 8" id="KW-0648">Protein biosynthesis</keyword>
<feature type="binding site" evidence="8">
    <location>
        <begin position="289"/>
        <end position="290"/>
    </location>
    <ligand>
        <name>ATP</name>
        <dbReference type="ChEBI" id="CHEBI:30616"/>
    </ligand>
</feature>
<keyword evidence="2 8" id="KW-0963">Cytoplasm</keyword>
<dbReference type="STRING" id="1193518.BN13_180063"/>
<comment type="function">
    <text evidence="8">Catalyzes the attachment of glycine to tRNA(Gly).</text>
</comment>
<dbReference type="GO" id="GO:0005524">
    <property type="term" value="F:ATP binding"/>
    <property type="evidence" value="ECO:0007669"/>
    <property type="project" value="UniProtKB-UniRule"/>
</dbReference>
<dbReference type="EC" id="6.1.1.14" evidence="8"/>
<sequence length="468" mass="53420">MAKEISTVDTVVNLCKRRGFVFPCGEIYGGTRSAWDYGPLGVELKENIKRQWWKSMVHGREDVVGLDSSIILPLQTWVASGHVGAFSDPLIECLQCHKRHRMDHLQEAYAERAAKKGQQVNPDEVPTTDLGCPDCGTKGRWTEPRAFNMMLKTYLGVVDDESGLHYLRPETAQGIFINYLNVQNAARMKPPFGIAQTGKSFRNEITPGNFIFRTREFEQMEMEFFVKPGTDEEWHQYWINERLNWYVDLGIARDNLRLYEHPKEKLSHYSKGTVDIEYRFRFAGSEWGELEGIANRTDFDLGTHSKHSGTDLVFFDQASGEKYTPYVIEPAAGLSRSLMTFLVEAYHEDEAPNTKGGVDKRVVLRLDKRLAPVKAAVLPLSRHADLSPKARELAAQLRKNWNIEFDDAQAIGRRYRRQDEIGTPFCITVDFDTLEDQAVTIRERDSMAQERVALDQVEGYLAARLIGC</sequence>
<feature type="binding site" evidence="8">
    <location>
        <begin position="217"/>
        <end position="221"/>
    </location>
    <ligand>
        <name>substrate</name>
    </ligand>
</feature>
<dbReference type="Gene3D" id="3.30.930.10">
    <property type="entry name" value="Bira Bifunctional Protein, Domain 2"/>
    <property type="match status" value="1"/>
</dbReference>
<evidence type="ECO:0000256" key="7">
    <source>
        <dbReference type="ARBA" id="ARBA00023146"/>
    </source>
</evidence>
<dbReference type="GO" id="GO:0006426">
    <property type="term" value="P:glycyl-tRNA aminoacylation"/>
    <property type="evidence" value="ECO:0007669"/>
    <property type="project" value="UniProtKB-UniRule"/>
</dbReference>